<feature type="non-terminal residue" evidence="3">
    <location>
        <position position="1"/>
    </location>
</feature>
<dbReference type="GO" id="GO:0003964">
    <property type="term" value="F:RNA-directed DNA polymerase activity"/>
    <property type="evidence" value="ECO:0007669"/>
    <property type="project" value="UniProtKB-KW"/>
</dbReference>
<proteinExistence type="inferred from homology"/>
<keyword evidence="3" id="KW-0548">Nucleotidyltransferase</keyword>
<gene>
    <name evidence="3" type="ORF">FGF68_11005</name>
</gene>
<dbReference type="InterPro" id="IPR043502">
    <property type="entry name" value="DNA/RNA_pol_sf"/>
</dbReference>
<accession>A0A5C4RPE5</accession>
<dbReference type="PANTHER" id="PTHR34047:SF8">
    <property type="entry name" value="PROTEIN YKFC"/>
    <property type="match status" value="1"/>
</dbReference>
<evidence type="ECO:0000256" key="1">
    <source>
        <dbReference type="ARBA" id="ARBA00034120"/>
    </source>
</evidence>
<comment type="similarity">
    <text evidence="1">Belongs to the bacterial reverse transcriptase family.</text>
</comment>
<dbReference type="InterPro" id="IPR051083">
    <property type="entry name" value="GrpII_Intron_Splice-Mob/Def"/>
</dbReference>
<dbReference type="Pfam" id="PF00078">
    <property type="entry name" value="RVT_1"/>
    <property type="match status" value="1"/>
</dbReference>
<dbReference type="PROSITE" id="PS50878">
    <property type="entry name" value="RT_POL"/>
    <property type="match status" value="1"/>
</dbReference>
<evidence type="ECO:0000259" key="2">
    <source>
        <dbReference type="PROSITE" id="PS50878"/>
    </source>
</evidence>
<keyword evidence="3" id="KW-0695">RNA-directed DNA polymerase</keyword>
<comment type="caution">
    <text evidence="3">The sequence shown here is derived from an EMBL/GenBank/DDBJ whole genome shotgun (WGS) entry which is preliminary data.</text>
</comment>
<keyword evidence="3" id="KW-0808">Transferase</keyword>
<dbReference type="SUPFAM" id="SSF56672">
    <property type="entry name" value="DNA/RNA polymerases"/>
    <property type="match status" value="1"/>
</dbReference>
<organism evidence="3 4">
    <name type="scientific">Prosthecochloris vibrioformis</name>
    <name type="common">Chlorobium vibrioforme</name>
    <dbReference type="NCBI Taxonomy" id="1098"/>
    <lineage>
        <taxon>Bacteria</taxon>
        <taxon>Pseudomonadati</taxon>
        <taxon>Chlorobiota</taxon>
        <taxon>Chlorobiia</taxon>
        <taxon>Chlorobiales</taxon>
        <taxon>Chlorobiaceae</taxon>
        <taxon>Prosthecochloris</taxon>
    </lineage>
</organism>
<reference evidence="3 4" key="1">
    <citation type="submission" date="2019-05" db="EMBL/GenBank/DDBJ databases">
        <title>Draft Whole-Genome sequence of the green sulfur bacterium Prosthecochloris vibrioformis DSM 260.</title>
        <authorList>
            <person name="Meyer T.E."/>
            <person name="Kyndt J.A."/>
        </authorList>
    </citation>
    <scope>NUCLEOTIDE SEQUENCE [LARGE SCALE GENOMIC DNA]</scope>
    <source>
        <strain evidence="3 4">DSM 260</strain>
    </source>
</reference>
<dbReference type="InterPro" id="IPR000477">
    <property type="entry name" value="RT_dom"/>
</dbReference>
<dbReference type="AlphaFoldDB" id="A0A5C4RPE5"/>
<dbReference type="EMBL" id="VDCI01000075">
    <property type="protein sequence ID" value="TNJ32789.1"/>
    <property type="molecule type" value="Genomic_DNA"/>
</dbReference>
<name>A0A5C4RPE5_PROVB</name>
<protein>
    <submittedName>
        <fullName evidence="3">Group II intron reverse transcriptase/maturase</fullName>
    </submittedName>
</protein>
<keyword evidence="4" id="KW-1185">Reference proteome</keyword>
<evidence type="ECO:0000313" key="3">
    <source>
        <dbReference type="EMBL" id="TNJ32789.1"/>
    </source>
</evidence>
<evidence type="ECO:0000313" key="4">
    <source>
        <dbReference type="Proteomes" id="UP000309544"/>
    </source>
</evidence>
<dbReference type="RefSeq" id="WP_268959293.1">
    <property type="nucleotide sequence ID" value="NZ_VDCI01000075.1"/>
</dbReference>
<feature type="non-terminal residue" evidence="3">
    <location>
        <position position="68"/>
    </location>
</feature>
<dbReference type="Proteomes" id="UP000309544">
    <property type="component" value="Unassembled WGS sequence"/>
</dbReference>
<feature type="domain" description="Reverse transcriptase" evidence="2">
    <location>
        <begin position="1"/>
        <end position="68"/>
    </location>
</feature>
<sequence length="68" mass="7427">SAQWVLEADIAGCFDAISHEWLIDNIPVDKAILQKWLKAGFVFQNQLFPTEAGTPQGGIISPVLANMT</sequence>
<dbReference type="PANTHER" id="PTHR34047">
    <property type="entry name" value="NUCLEAR INTRON MATURASE 1, MITOCHONDRIAL-RELATED"/>
    <property type="match status" value="1"/>
</dbReference>